<comment type="caution">
    <text evidence="3">The sequence shown here is derived from an EMBL/GenBank/DDBJ whole genome shotgun (WGS) entry which is preliminary data.</text>
</comment>
<evidence type="ECO:0000256" key="1">
    <source>
        <dbReference type="SAM" id="MobiDB-lite"/>
    </source>
</evidence>
<gene>
    <name evidence="3" type="ORF">JOF53_006033</name>
</gene>
<evidence type="ECO:0000259" key="2">
    <source>
        <dbReference type="Pfam" id="PF02720"/>
    </source>
</evidence>
<feature type="domain" description="DUF222" evidence="2">
    <location>
        <begin position="6"/>
        <end position="218"/>
    </location>
</feature>
<protein>
    <recommendedName>
        <fullName evidence="2">DUF222 domain-containing protein</fullName>
    </recommendedName>
</protein>
<organism evidence="3 4">
    <name type="scientific">Crossiella equi</name>
    <dbReference type="NCBI Taxonomy" id="130796"/>
    <lineage>
        <taxon>Bacteria</taxon>
        <taxon>Bacillati</taxon>
        <taxon>Actinomycetota</taxon>
        <taxon>Actinomycetes</taxon>
        <taxon>Pseudonocardiales</taxon>
        <taxon>Pseudonocardiaceae</taxon>
        <taxon>Crossiella</taxon>
    </lineage>
</organism>
<accession>A0ABS5AKR9</accession>
<dbReference type="EMBL" id="JAGIOO010000001">
    <property type="protein sequence ID" value="MBP2477161.1"/>
    <property type="molecule type" value="Genomic_DNA"/>
</dbReference>
<reference evidence="3 4" key="1">
    <citation type="submission" date="2021-03" db="EMBL/GenBank/DDBJ databases">
        <title>Sequencing the genomes of 1000 actinobacteria strains.</title>
        <authorList>
            <person name="Klenk H.-P."/>
        </authorList>
    </citation>
    <scope>NUCLEOTIDE SEQUENCE [LARGE SCALE GENOMIC DNA]</scope>
    <source>
        <strain evidence="3 4">DSM 44580</strain>
    </source>
</reference>
<evidence type="ECO:0000313" key="3">
    <source>
        <dbReference type="EMBL" id="MBP2477161.1"/>
    </source>
</evidence>
<name>A0ABS5AKR9_9PSEU</name>
<keyword evidence="4" id="KW-1185">Reference proteome</keyword>
<proteinExistence type="predicted"/>
<feature type="region of interest" description="Disordered" evidence="1">
    <location>
        <begin position="233"/>
        <end position="295"/>
    </location>
</feature>
<sequence length="309" mass="34738">MTPDLRERLREQWRALTRMQAELSRTIAEADSRGDYKLDHYTSMRAWLRGELHMTTTEAAQRVCVARQVREVPELAVIFASGDLPYPHVALLSRTRVGLGDTAFRDVLPTLLKTAATADGTSFREHVRRTRQSHGSPRPGVAPHQPGQARVALRHHEDGTWSLHGRLDNDSGKVISAALNRTMLTPTGPTPEPTDERRADALTALCSKEIERRNHGLHEHWYDRPRPGDRFWSYAHLPTSTRPLDSPGKPTSSPAPRPEHAPAAHEPATEHTAIPTPRQDSPEAPTQYLPPQFTLTTPTIEVRLHRWTT</sequence>
<evidence type="ECO:0000313" key="4">
    <source>
        <dbReference type="Proteomes" id="UP001519363"/>
    </source>
</evidence>
<dbReference type="RefSeq" id="WP_209707377.1">
    <property type="nucleotide sequence ID" value="NZ_JAGIOO010000001.1"/>
</dbReference>
<dbReference type="Pfam" id="PF02720">
    <property type="entry name" value="DUF222"/>
    <property type="match status" value="1"/>
</dbReference>
<feature type="compositionally biased region" description="Basic and acidic residues" evidence="1">
    <location>
        <begin position="257"/>
        <end position="269"/>
    </location>
</feature>
<feature type="region of interest" description="Disordered" evidence="1">
    <location>
        <begin position="119"/>
        <end position="148"/>
    </location>
</feature>
<dbReference type="Proteomes" id="UP001519363">
    <property type="component" value="Unassembled WGS sequence"/>
</dbReference>
<dbReference type="InterPro" id="IPR003870">
    <property type="entry name" value="DUF222"/>
</dbReference>